<proteinExistence type="predicted"/>
<dbReference type="RefSeq" id="WP_275110468.1">
    <property type="nucleotide sequence ID" value="NZ_JAKJSC010000002.1"/>
</dbReference>
<sequence>MEQNVLETMERLTNEKIKKKIFPTHITWVDLRKELGSQITEAILKLIEDGKIKTGHTLNDRYLKLITVNNSTNEKAN</sequence>
<keyword evidence="2" id="KW-1185">Reference proteome</keyword>
<comment type="caution">
    <text evidence="1">The sequence shown here is derived from an EMBL/GenBank/DDBJ whole genome shotgun (WGS) entry which is preliminary data.</text>
</comment>
<accession>A0ABT5VUP2</accession>
<name>A0ABT5VUP2_9BACT</name>
<evidence type="ECO:0000313" key="2">
    <source>
        <dbReference type="Proteomes" id="UP001528920"/>
    </source>
</evidence>
<organism evidence="1 2">
    <name type="scientific">Paralabilibaculum antarcticum</name>
    <dbReference type="NCBI Taxonomy" id="2912572"/>
    <lineage>
        <taxon>Bacteria</taxon>
        <taxon>Pseudomonadati</taxon>
        <taxon>Bacteroidota</taxon>
        <taxon>Bacteroidia</taxon>
        <taxon>Marinilabiliales</taxon>
        <taxon>Marinifilaceae</taxon>
        <taxon>Paralabilibaculum</taxon>
    </lineage>
</organism>
<evidence type="ECO:0000313" key="1">
    <source>
        <dbReference type="EMBL" id="MDE5419139.1"/>
    </source>
</evidence>
<dbReference type="EMBL" id="JAKJSC010000002">
    <property type="protein sequence ID" value="MDE5419139.1"/>
    <property type="molecule type" value="Genomic_DNA"/>
</dbReference>
<protein>
    <submittedName>
        <fullName evidence="1">Uncharacterized protein</fullName>
    </submittedName>
</protein>
<reference evidence="1 2" key="1">
    <citation type="submission" date="2022-01" db="EMBL/GenBank/DDBJ databases">
        <title>Labilibaculum sp. nov, a marine bacterium isolated from Antarctica.</title>
        <authorList>
            <person name="Dai W."/>
        </authorList>
    </citation>
    <scope>NUCLEOTIDE SEQUENCE [LARGE SCALE GENOMIC DNA]</scope>
    <source>
        <strain evidence="1 2">DW002</strain>
    </source>
</reference>
<dbReference type="Proteomes" id="UP001528920">
    <property type="component" value="Unassembled WGS sequence"/>
</dbReference>
<gene>
    <name evidence="1" type="ORF">L3049_14155</name>
</gene>